<evidence type="ECO:0000256" key="1">
    <source>
        <dbReference type="SAM" id="SignalP"/>
    </source>
</evidence>
<feature type="chain" id="PRO_5022080669" description="Prenyltransferase and squalene oxidase repeat protein" evidence="1">
    <location>
        <begin position="29"/>
        <end position="399"/>
    </location>
</feature>
<dbReference type="Gene3D" id="1.50.10.20">
    <property type="match status" value="1"/>
</dbReference>
<dbReference type="EMBL" id="CP036276">
    <property type="protein sequence ID" value="QDU45812.1"/>
    <property type="molecule type" value="Genomic_DNA"/>
</dbReference>
<dbReference type="SUPFAM" id="SSF48239">
    <property type="entry name" value="Terpenoid cyclases/Protein prenyltransferases"/>
    <property type="match status" value="1"/>
</dbReference>
<dbReference type="KEGG" id="sdyn:Mal52_43080"/>
<accession>A0A517ZTI9</accession>
<proteinExistence type="predicted"/>
<dbReference type="AlphaFoldDB" id="A0A517ZTI9"/>
<dbReference type="RefSeq" id="WP_145378354.1">
    <property type="nucleotide sequence ID" value="NZ_CP036276.1"/>
</dbReference>
<dbReference type="CDD" id="cd00688">
    <property type="entry name" value="ISOPREN_C2_like"/>
    <property type="match status" value="1"/>
</dbReference>
<reference evidence="2 3" key="1">
    <citation type="submission" date="2019-02" db="EMBL/GenBank/DDBJ databases">
        <title>Deep-cultivation of Planctomycetes and their phenomic and genomic characterization uncovers novel biology.</title>
        <authorList>
            <person name="Wiegand S."/>
            <person name="Jogler M."/>
            <person name="Boedeker C."/>
            <person name="Pinto D."/>
            <person name="Vollmers J."/>
            <person name="Rivas-Marin E."/>
            <person name="Kohn T."/>
            <person name="Peeters S.H."/>
            <person name="Heuer A."/>
            <person name="Rast P."/>
            <person name="Oberbeckmann S."/>
            <person name="Bunk B."/>
            <person name="Jeske O."/>
            <person name="Meyerdierks A."/>
            <person name="Storesund J.E."/>
            <person name="Kallscheuer N."/>
            <person name="Luecker S."/>
            <person name="Lage O.M."/>
            <person name="Pohl T."/>
            <person name="Merkel B.J."/>
            <person name="Hornburger P."/>
            <person name="Mueller R.-W."/>
            <person name="Bruemmer F."/>
            <person name="Labrenz M."/>
            <person name="Spormann A.M."/>
            <person name="Op den Camp H."/>
            <person name="Overmann J."/>
            <person name="Amann R."/>
            <person name="Jetten M.S.M."/>
            <person name="Mascher T."/>
            <person name="Medema M.H."/>
            <person name="Devos D.P."/>
            <person name="Kaster A.-K."/>
            <person name="Ovreas L."/>
            <person name="Rohde M."/>
            <person name="Galperin M.Y."/>
            <person name="Jogler C."/>
        </authorList>
    </citation>
    <scope>NUCLEOTIDE SEQUENCE [LARGE SCALE GENOMIC DNA]</scope>
    <source>
        <strain evidence="2 3">Mal52</strain>
    </source>
</reference>
<keyword evidence="1" id="KW-0732">Signal</keyword>
<name>A0A517ZTI9_9PLAN</name>
<dbReference type="InterPro" id="IPR008930">
    <property type="entry name" value="Terpenoid_cyclase/PrenylTrfase"/>
</dbReference>
<keyword evidence="3" id="KW-1185">Reference proteome</keyword>
<evidence type="ECO:0008006" key="4">
    <source>
        <dbReference type="Google" id="ProtNLM"/>
    </source>
</evidence>
<dbReference type="Proteomes" id="UP000319383">
    <property type="component" value="Chromosome"/>
</dbReference>
<evidence type="ECO:0000313" key="2">
    <source>
        <dbReference type="EMBL" id="QDU45812.1"/>
    </source>
</evidence>
<protein>
    <recommendedName>
        <fullName evidence="4">Prenyltransferase and squalene oxidase repeat protein</fullName>
    </recommendedName>
</protein>
<feature type="signal peptide" evidence="1">
    <location>
        <begin position="1"/>
        <end position="28"/>
    </location>
</feature>
<sequence precursor="true">MNRARLMLTSAICGITVVLASGSSASTAAGAEMGGFGVLTPRQRNRVEAAVDKGLKFLASQQQRDGSFRAPAAGQPGVTSLCVLAFLSRGHLPGQGPYGETLERAIAFCRSAQRPDGLFSQNKPESTHRYLLASHAATYNHAITGLMLTEVYGMLPNDQPQQAVAFQGRFPAAAGPADLRVTIERAIQFSMLCHPQPKRFPNERGSWRYLRRYGLNDADLSITSWQVMFLRSARNAGFDIPARDIELAVKYIKSCYDAKNTTFVYEIVEEEPEFNRPRAMAGAGILALSLAGQHHTEMAQKTGDWLLQRPFTQYDRPIRGENWHVYSAFYSSQAMFQLGGEYWENYFPTFVDTVTAHQSRDGAWRPAGGLDRRYGEAYTTAMTVLALTPPYQLLPIFQR</sequence>
<evidence type="ECO:0000313" key="3">
    <source>
        <dbReference type="Proteomes" id="UP000319383"/>
    </source>
</evidence>
<organism evidence="2 3">
    <name type="scientific">Symmachiella dynata</name>
    <dbReference type="NCBI Taxonomy" id="2527995"/>
    <lineage>
        <taxon>Bacteria</taxon>
        <taxon>Pseudomonadati</taxon>
        <taxon>Planctomycetota</taxon>
        <taxon>Planctomycetia</taxon>
        <taxon>Planctomycetales</taxon>
        <taxon>Planctomycetaceae</taxon>
        <taxon>Symmachiella</taxon>
    </lineage>
</organism>
<gene>
    <name evidence="2" type="ORF">Mal52_43080</name>
</gene>